<dbReference type="InterPro" id="IPR006694">
    <property type="entry name" value="Fatty_acid_hydroxylase"/>
</dbReference>
<dbReference type="GO" id="GO:0016491">
    <property type="term" value="F:oxidoreductase activity"/>
    <property type="evidence" value="ECO:0007669"/>
    <property type="project" value="InterPro"/>
</dbReference>
<dbReference type="PANTHER" id="PTHR11863">
    <property type="entry name" value="STEROL DESATURASE"/>
    <property type="match status" value="1"/>
</dbReference>
<dbReference type="EMBL" id="CDMY01000499">
    <property type="protein sequence ID" value="CEM18011.1"/>
    <property type="molecule type" value="Genomic_DNA"/>
</dbReference>
<dbReference type="STRING" id="1169540.A0A0G4FU03"/>
<dbReference type="InParanoid" id="A0A0G4FU03"/>
<dbReference type="AlphaFoldDB" id="A0A0G4FU03"/>
<keyword evidence="4 5" id="KW-0472">Membrane</keyword>
<dbReference type="VEuPathDB" id="CryptoDB:Vbra_16151"/>
<organism evidence="7 8">
    <name type="scientific">Vitrella brassicaformis (strain CCMP3155)</name>
    <dbReference type="NCBI Taxonomy" id="1169540"/>
    <lineage>
        <taxon>Eukaryota</taxon>
        <taxon>Sar</taxon>
        <taxon>Alveolata</taxon>
        <taxon>Colpodellida</taxon>
        <taxon>Vitrellaceae</taxon>
        <taxon>Vitrella</taxon>
    </lineage>
</organism>
<evidence type="ECO:0000259" key="6">
    <source>
        <dbReference type="Pfam" id="PF04116"/>
    </source>
</evidence>
<evidence type="ECO:0000256" key="4">
    <source>
        <dbReference type="ARBA" id="ARBA00023136"/>
    </source>
</evidence>
<keyword evidence="3 5" id="KW-1133">Transmembrane helix</keyword>
<evidence type="ECO:0000256" key="3">
    <source>
        <dbReference type="ARBA" id="ARBA00022989"/>
    </source>
</evidence>
<feature type="domain" description="Fatty acid hydroxylase" evidence="6">
    <location>
        <begin position="165"/>
        <end position="297"/>
    </location>
</feature>
<dbReference type="InterPro" id="IPR050307">
    <property type="entry name" value="Sterol_Desaturase_Related"/>
</dbReference>
<sequence>MEYHASDATSQPQPLTKTAKVSTLRPYPYYRWTQLFRVVVVLLGLAYWLYRSPIDERIDRLWQGMRLTWFVRFDTCEPIVAAYAFIVWVNMFRFFDAFCPFLQRFRIIQTVPSRVERLWVNGEVGHGTFSYFAFLVPMLVFDYFHPRRVLPAWTPTLGQLVGQVALSVLVYDCLFYGIHTLYHRWPAVASLHAKHHSMKPLAGSDVVRVSVIDGLSQVLCSAAAVNICRSHSLARLLHNVVITYLLTEAHSQYDFPWSIHRLLPSGLMGGPIRHEIHHHTGKAYFSQFFSFLDRWSGNELSEAELDVALQDFAWRP</sequence>
<dbReference type="GO" id="GO:0016020">
    <property type="term" value="C:membrane"/>
    <property type="evidence" value="ECO:0007669"/>
    <property type="project" value="UniProtKB-SubCell"/>
</dbReference>
<feature type="transmembrane region" description="Helical" evidence="5">
    <location>
        <begin position="29"/>
        <end position="50"/>
    </location>
</feature>
<accession>A0A0G4FU03</accession>
<dbReference type="OrthoDB" id="449069at2759"/>
<evidence type="ECO:0000256" key="5">
    <source>
        <dbReference type="SAM" id="Phobius"/>
    </source>
</evidence>
<dbReference type="GO" id="GO:0005506">
    <property type="term" value="F:iron ion binding"/>
    <property type="evidence" value="ECO:0007669"/>
    <property type="project" value="InterPro"/>
</dbReference>
<reference evidence="7 8" key="1">
    <citation type="submission" date="2014-11" db="EMBL/GenBank/DDBJ databases">
        <authorList>
            <person name="Zhu J."/>
            <person name="Qi W."/>
            <person name="Song R."/>
        </authorList>
    </citation>
    <scope>NUCLEOTIDE SEQUENCE [LARGE SCALE GENOMIC DNA]</scope>
</reference>
<dbReference type="OMA" id="WEFTWHI"/>
<evidence type="ECO:0000313" key="7">
    <source>
        <dbReference type="EMBL" id="CEM18011.1"/>
    </source>
</evidence>
<evidence type="ECO:0000256" key="1">
    <source>
        <dbReference type="ARBA" id="ARBA00004370"/>
    </source>
</evidence>
<name>A0A0G4FU03_VITBC</name>
<proteinExistence type="predicted"/>
<evidence type="ECO:0000313" key="8">
    <source>
        <dbReference type="Proteomes" id="UP000041254"/>
    </source>
</evidence>
<comment type="subcellular location">
    <subcellularLocation>
        <location evidence="1">Membrane</location>
    </subcellularLocation>
</comment>
<evidence type="ECO:0000256" key="2">
    <source>
        <dbReference type="ARBA" id="ARBA00022692"/>
    </source>
</evidence>
<feature type="transmembrane region" description="Helical" evidence="5">
    <location>
        <begin position="71"/>
        <end position="91"/>
    </location>
</feature>
<dbReference type="Pfam" id="PF04116">
    <property type="entry name" value="FA_hydroxylase"/>
    <property type="match status" value="1"/>
</dbReference>
<dbReference type="GO" id="GO:0008610">
    <property type="term" value="P:lipid biosynthetic process"/>
    <property type="evidence" value="ECO:0007669"/>
    <property type="project" value="InterPro"/>
</dbReference>
<protein>
    <recommendedName>
        <fullName evidence="6">Fatty acid hydroxylase domain-containing protein</fullName>
    </recommendedName>
</protein>
<gene>
    <name evidence="7" type="ORF">Vbra_16151</name>
</gene>
<keyword evidence="2 5" id="KW-0812">Transmembrane</keyword>
<dbReference type="Proteomes" id="UP000041254">
    <property type="component" value="Unassembled WGS sequence"/>
</dbReference>
<keyword evidence="8" id="KW-1185">Reference proteome</keyword>